<organism evidence="2 3">
    <name type="scientific">Cirrhinus mrigala</name>
    <name type="common">Mrigala</name>
    <dbReference type="NCBI Taxonomy" id="683832"/>
    <lineage>
        <taxon>Eukaryota</taxon>
        <taxon>Metazoa</taxon>
        <taxon>Chordata</taxon>
        <taxon>Craniata</taxon>
        <taxon>Vertebrata</taxon>
        <taxon>Euteleostomi</taxon>
        <taxon>Actinopterygii</taxon>
        <taxon>Neopterygii</taxon>
        <taxon>Teleostei</taxon>
        <taxon>Ostariophysi</taxon>
        <taxon>Cypriniformes</taxon>
        <taxon>Cyprinidae</taxon>
        <taxon>Labeoninae</taxon>
        <taxon>Labeonini</taxon>
        <taxon>Cirrhinus</taxon>
    </lineage>
</organism>
<gene>
    <name evidence="2" type="ORF">M9458_054621</name>
</gene>
<dbReference type="Proteomes" id="UP001529510">
    <property type="component" value="Unassembled WGS sequence"/>
</dbReference>
<dbReference type="SUPFAM" id="SSF52540">
    <property type="entry name" value="P-loop containing nucleoside triphosphate hydrolases"/>
    <property type="match status" value="1"/>
</dbReference>
<dbReference type="InterPro" id="IPR006935">
    <property type="entry name" value="Helicase/UvrB_N"/>
</dbReference>
<reference evidence="2 3" key="1">
    <citation type="submission" date="2024-05" db="EMBL/GenBank/DDBJ databases">
        <title>Genome sequencing and assembly of Indian major carp, Cirrhinus mrigala (Hamilton, 1822).</title>
        <authorList>
            <person name="Mohindra V."/>
            <person name="Chowdhury L.M."/>
            <person name="Lal K."/>
            <person name="Jena J.K."/>
        </authorList>
    </citation>
    <scope>NUCLEOTIDE SEQUENCE [LARGE SCALE GENOMIC DNA]</scope>
    <source>
        <strain evidence="2">CM1030</strain>
        <tissue evidence="2">Blood</tissue>
    </source>
</reference>
<dbReference type="Gene3D" id="3.40.50.300">
    <property type="entry name" value="P-loop containing nucleotide triphosphate hydrolases"/>
    <property type="match status" value="1"/>
</dbReference>
<keyword evidence="3" id="KW-1185">Reference proteome</keyword>
<name>A0ABD0MLL2_CIRMR</name>
<feature type="non-terminal residue" evidence="2">
    <location>
        <position position="1"/>
    </location>
</feature>
<dbReference type="PANTHER" id="PTHR14074">
    <property type="entry name" value="HELICASE WITH DEATH DOMAIN-RELATED"/>
    <property type="match status" value="1"/>
</dbReference>
<dbReference type="Pfam" id="PF04851">
    <property type="entry name" value="ResIII"/>
    <property type="match status" value="1"/>
</dbReference>
<evidence type="ECO:0000313" key="3">
    <source>
        <dbReference type="Proteomes" id="UP001529510"/>
    </source>
</evidence>
<sequence length="83" mass="9288">VTGLCGDMDQLSVRWLIENYDIVVMTAQILVNALQSAEVPSLDILTLILFDECHNTTGKHPYNNIMTRYLDTKLSPGTHSLPQ</sequence>
<feature type="non-terminal residue" evidence="2">
    <location>
        <position position="83"/>
    </location>
</feature>
<dbReference type="InterPro" id="IPR051363">
    <property type="entry name" value="RLR_Helicase"/>
</dbReference>
<dbReference type="AlphaFoldDB" id="A0ABD0MLL2"/>
<feature type="domain" description="Helicase/UvrB N-terminal" evidence="1">
    <location>
        <begin position="18"/>
        <end position="67"/>
    </location>
</feature>
<protein>
    <recommendedName>
        <fullName evidence="1">Helicase/UvrB N-terminal domain-containing protein</fullName>
    </recommendedName>
</protein>
<evidence type="ECO:0000259" key="1">
    <source>
        <dbReference type="Pfam" id="PF04851"/>
    </source>
</evidence>
<dbReference type="PANTHER" id="PTHR14074:SF16">
    <property type="entry name" value="ANTIVIRAL INNATE IMMUNE RESPONSE RECEPTOR RIG-I"/>
    <property type="match status" value="1"/>
</dbReference>
<evidence type="ECO:0000313" key="2">
    <source>
        <dbReference type="EMBL" id="KAL0149962.1"/>
    </source>
</evidence>
<dbReference type="InterPro" id="IPR027417">
    <property type="entry name" value="P-loop_NTPase"/>
</dbReference>
<comment type="caution">
    <text evidence="2">The sequence shown here is derived from an EMBL/GenBank/DDBJ whole genome shotgun (WGS) entry which is preliminary data.</text>
</comment>
<accession>A0ABD0MLL2</accession>
<proteinExistence type="predicted"/>
<dbReference type="EMBL" id="JAMKFB020000308">
    <property type="protein sequence ID" value="KAL0149962.1"/>
    <property type="molecule type" value="Genomic_DNA"/>
</dbReference>